<comment type="subcellular location">
    <subcellularLocation>
        <location evidence="12">Cell inner membrane</location>
        <topology evidence="12">Lipid-anchor</topology>
        <orientation evidence="12">Periplasmic side</orientation>
    </subcellularLocation>
</comment>
<feature type="binding site" evidence="11">
    <location>
        <position position="305"/>
    </location>
    <ligand>
        <name>Mg(2+)</name>
        <dbReference type="ChEBI" id="CHEBI:18420"/>
    </ligand>
</feature>
<protein>
    <recommendedName>
        <fullName evidence="2 10">FAD:protein FMN transferase</fullName>
        <ecNumber evidence="1 10">2.7.1.180</ecNumber>
    </recommendedName>
    <alternativeName>
        <fullName evidence="8 10">Flavin transferase</fullName>
    </alternativeName>
</protein>
<name>A0A926F3C4_9FIRM</name>
<dbReference type="InterPro" id="IPR024932">
    <property type="entry name" value="ApbE"/>
</dbReference>
<evidence type="ECO:0000256" key="2">
    <source>
        <dbReference type="ARBA" id="ARBA00016337"/>
    </source>
</evidence>
<feature type="binding site" evidence="11">
    <location>
        <position position="309"/>
    </location>
    <ligand>
        <name>Mg(2+)</name>
        <dbReference type="ChEBI" id="CHEBI:18420"/>
    </ligand>
</feature>
<keyword evidence="12" id="KW-0472">Membrane</keyword>
<accession>A0A926F3C4</accession>
<dbReference type="EMBL" id="JACRTK010000003">
    <property type="protein sequence ID" value="MBC8591205.1"/>
    <property type="molecule type" value="Genomic_DNA"/>
</dbReference>
<comment type="cofactor">
    <cofactor evidence="11">
        <name>Mg(2+)</name>
        <dbReference type="ChEBI" id="CHEBI:18420"/>
    </cofactor>
    <cofactor evidence="11">
        <name>Mn(2+)</name>
        <dbReference type="ChEBI" id="CHEBI:29035"/>
    </cofactor>
    <text evidence="11">Magnesium. Can also use manganese.</text>
</comment>
<evidence type="ECO:0000256" key="3">
    <source>
        <dbReference type="ARBA" id="ARBA00022630"/>
    </source>
</evidence>
<comment type="caution">
    <text evidence="13">The sequence shown here is derived from an EMBL/GenBank/DDBJ whole genome shotgun (WGS) entry which is preliminary data.</text>
</comment>
<keyword evidence="4 10" id="KW-0808">Transferase</keyword>
<evidence type="ECO:0000256" key="12">
    <source>
        <dbReference type="RuleBase" id="RU363002"/>
    </source>
</evidence>
<evidence type="ECO:0000256" key="11">
    <source>
        <dbReference type="PIRSR" id="PIRSR006268-2"/>
    </source>
</evidence>
<dbReference type="Proteomes" id="UP000601522">
    <property type="component" value="Unassembled WGS sequence"/>
</dbReference>
<evidence type="ECO:0000313" key="14">
    <source>
        <dbReference type="Proteomes" id="UP000601522"/>
    </source>
</evidence>
<comment type="similarity">
    <text evidence="10 12">Belongs to the ApbE family.</text>
</comment>
<evidence type="ECO:0000313" key="13">
    <source>
        <dbReference type="EMBL" id="MBC8591205.1"/>
    </source>
</evidence>
<dbReference type="PROSITE" id="PS51257">
    <property type="entry name" value="PROKAR_LIPOPROTEIN"/>
    <property type="match status" value="1"/>
</dbReference>
<comment type="catalytic activity">
    <reaction evidence="9 10 12">
        <text>L-threonyl-[protein] + FAD = FMN-L-threonyl-[protein] + AMP + H(+)</text>
        <dbReference type="Rhea" id="RHEA:36847"/>
        <dbReference type="Rhea" id="RHEA-COMP:11060"/>
        <dbReference type="Rhea" id="RHEA-COMP:11061"/>
        <dbReference type="ChEBI" id="CHEBI:15378"/>
        <dbReference type="ChEBI" id="CHEBI:30013"/>
        <dbReference type="ChEBI" id="CHEBI:57692"/>
        <dbReference type="ChEBI" id="CHEBI:74257"/>
        <dbReference type="ChEBI" id="CHEBI:456215"/>
        <dbReference type="EC" id="2.7.1.180"/>
    </reaction>
</comment>
<organism evidence="13 14">
    <name type="scientific">Wansuia hejianensis</name>
    <dbReference type="NCBI Taxonomy" id="2763667"/>
    <lineage>
        <taxon>Bacteria</taxon>
        <taxon>Bacillati</taxon>
        <taxon>Bacillota</taxon>
        <taxon>Clostridia</taxon>
        <taxon>Lachnospirales</taxon>
        <taxon>Lachnospiraceae</taxon>
        <taxon>Wansuia</taxon>
    </lineage>
</organism>
<evidence type="ECO:0000256" key="8">
    <source>
        <dbReference type="ARBA" id="ARBA00031306"/>
    </source>
</evidence>
<proteinExistence type="inferred from homology"/>
<dbReference type="SUPFAM" id="SSF143631">
    <property type="entry name" value="ApbE-like"/>
    <property type="match status" value="1"/>
</dbReference>
<dbReference type="Pfam" id="PF02424">
    <property type="entry name" value="ApbE"/>
    <property type="match status" value="1"/>
</dbReference>
<keyword evidence="12" id="KW-0449">Lipoprotein</keyword>
<sequence length="361" mass="40669">MKRTISMSLVILILISVLVGCERKPEYTKYSDSFFDTFDTITQVVAYAKDEEEFKIYMDKIHNRFIELHKLYDKYNTYEGINNIKTINDNAGIKPVKVDKEIIDLISFSKEWYYKSGEKTNIAVGKVIEIWNQYRDKAEGNPDNAELPPMDDLKDASKYIDMEKIIVDEENSTVYLEDPNMSLDVGSVAKGYATELVAKEMEEEGLKSALISAGGNIRAIGKPLDNIRERWGVGIQNPDKSLIETGNVLDTIFITDASVVSSGDYQRYYIVNDKVYHHIIDPDTLMPGDHYRAVTIVTPDSGLADFLSTSVFLLPFKDSKELVASLDDVEAMWVMKDGTVVATEGMKKIMLSEGATGAKRK</sequence>
<evidence type="ECO:0000256" key="9">
    <source>
        <dbReference type="ARBA" id="ARBA00048540"/>
    </source>
</evidence>
<keyword evidence="7 10" id="KW-0460">Magnesium</keyword>
<evidence type="ECO:0000256" key="7">
    <source>
        <dbReference type="ARBA" id="ARBA00022842"/>
    </source>
</evidence>
<keyword evidence="12" id="KW-0997">Cell inner membrane</keyword>
<keyword evidence="5 10" id="KW-0479">Metal-binding</keyword>
<keyword evidence="6 10" id="KW-0274">FAD</keyword>
<dbReference type="GO" id="GO:0016740">
    <property type="term" value="F:transferase activity"/>
    <property type="evidence" value="ECO:0007669"/>
    <property type="project" value="UniProtKB-UniRule"/>
</dbReference>
<keyword evidence="3 10" id="KW-0285">Flavoprotein</keyword>
<dbReference type="GO" id="GO:0005886">
    <property type="term" value="C:plasma membrane"/>
    <property type="evidence" value="ECO:0007669"/>
    <property type="project" value="UniProtKB-SubCell"/>
</dbReference>
<evidence type="ECO:0000256" key="10">
    <source>
        <dbReference type="PIRNR" id="PIRNR006268"/>
    </source>
</evidence>
<dbReference type="RefSeq" id="WP_249324067.1">
    <property type="nucleotide sequence ID" value="NZ_JACRTK010000003.1"/>
</dbReference>
<dbReference type="EC" id="2.7.1.180" evidence="1 10"/>
<reference evidence="13 14" key="1">
    <citation type="submission" date="2020-08" db="EMBL/GenBank/DDBJ databases">
        <title>Genome public.</title>
        <authorList>
            <person name="Liu C."/>
            <person name="Sun Q."/>
        </authorList>
    </citation>
    <scope>NUCLEOTIDE SEQUENCE [LARGE SCALE GENOMIC DNA]</scope>
    <source>
        <strain evidence="13 14">NSJ-26</strain>
    </source>
</reference>
<evidence type="ECO:0000256" key="6">
    <source>
        <dbReference type="ARBA" id="ARBA00022827"/>
    </source>
</evidence>
<keyword evidence="14" id="KW-1185">Reference proteome</keyword>
<comment type="function">
    <text evidence="12">Flavin transferase that catalyzes the transfer of the FMN moiety of FAD and its covalent binding to the hydroxyl group of a threonine residue in a target flavoprotein.</text>
</comment>
<gene>
    <name evidence="13" type="ORF">H8689_08780</name>
</gene>
<dbReference type="GO" id="GO:0046872">
    <property type="term" value="F:metal ion binding"/>
    <property type="evidence" value="ECO:0007669"/>
    <property type="project" value="UniProtKB-UniRule"/>
</dbReference>
<dbReference type="Gene3D" id="3.10.520.10">
    <property type="entry name" value="ApbE-like domains"/>
    <property type="match status" value="1"/>
</dbReference>
<dbReference type="AlphaFoldDB" id="A0A926F3C4"/>
<dbReference type="PIRSF" id="PIRSF006268">
    <property type="entry name" value="ApbE"/>
    <property type="match status" value="1"/>
</dbReference>
<evidence type="ECO:0000256" key="4">
    <source>
        <dbReference type="ARBA" id="ARBA00022679"/>
    </source>
</evidence>
<feature type="binding site" evidence="11">
    <location>
        <position position="187"/>
    </location>
    <ligand>
        <name>Mg(2+)</name>
        <dbReference type="ChEBI" id="CHEBI:18420"/>
    </ligand>
</feature>
<evidence type="ECO:0000256" key="5">
    <source>
        <dbReference type="ARBA" id="ARBA00022723"/>
    </source>
</evidence>
<evidence type="ECO:0000256" key="1">
    <source>
        <dbReference type="ARBA" id="ARBA00011955"/>
    </source>
</evidence>
<dbReference type="PANTHER" id="PTHR30040:SF2">
    <property type="entry name" value="FAD:PROTEIN FMN TRANSFERASE"/>
    <property type="match status" value="1"/>
</dbReference>
<dbReference type="PANTHER" id="PTHR30040">
    <property type="entry name" value="THIAMINE BIOSYNTHESIS LIPOPROTEIN APBE"/>
    <property type="match status" value="1"/>
</dbReference>
<keyword evidence="12" id="KW-1003">Cell membrane</keyword>
<dbReference type="InterPro" id="IPR003374">
    <property type="entry name" value="ApbE-like_sf"/>
</dbReference>